<feature type="chain" id="PRO_5002142332" evidence="8">
    <location>
        <begin position="19"/>
        <end position="406"/>
    </location>
</feature>
<evidence type="ECO:0000256" key="3">
    <source>
        <dbReference type="ARBA" id="ARBA00022452"/>
    </source>
</evidence>
<evidence type="ECO:0000313" key="9">
    <source>
        <dbReference type="EMBL" id="KGE15044.1"/>
    </source>
</evidence>
<evidence type="ECO:0000256" key="4">
    <source>
        <dbReference type="ARBA" id="ARBA00022692"/>
    </source>
</evidence>
<evidence type="ECO:0000256" key="8">
    <source>
        <dbReference type="SAM" id="SignalP"/>
    </source>
</evidence>
<keyword evidence="5 8" id="KW-0732">Signal</keyword>
<accession>A0A0B8T8Q5</accession>
<keyword evidence="3" id="KW-1134">Transmembrane beta strand</keyword>
<keyword evidence="6" id="KW-0472">Membrane</keyword>
<evidence type="ECO:0000256" key="6">
    <source>
        <dbReference type="ARBA" id="ARBA00023136"/>
    </source>
</evidence>
<name>A0A0B8T8Q5_9SPHI</name>
<dbReference type="AlphaFoldDB" id="A0A0B8T8Q5"/>
<dbReference type="RefSeq" id="WP_037496731.1">
    <property type="nucleotide sequence ID" value="NZ_JJMU01000021.1"/>
</dbReference>
<dbReference type="PATRIC" id="fig|1229276.3.peg.1313"/>
<dbReference type="OrthoDB" id="9922at2"/>
<dbReference type="EMBL" id="JJMU01000021">
    <property type="protein sequence ID" value="KGE15044.1"/>
    <property type="molecule type" value="Genomic_DNA"/>
</dbReference>
<evidence type="ECO:0000256" key="2">
    <source>
        <dbReference type="ARBA" id="ARBA00008163"/>
    </source>
</evidence>
<comment type="caution">
    <text evidence="9">The sequence shown here is derived from an EMBL/GenBank/DDBJ whole genome shotgun (WGS) entry which is preliminary data.</text>
</comment>
<evidence type="ECO:0000256" key="1">
    <source>
        <dbReference type="ARBA" id="ARBA00004571"/>
    </source>
</evidence>
<comment type="similarity">
    <text evidence="2">Belongs to the OmpP1/FadL family.</text>
</comment>
<dbReference type="GO" id="GO:0015483">
    <property type="term" value="F:long-chain fatty acid transporting porin activity"/>
    <property type="evidence" value="ECO:0007669"/>
    <property type="project" value="TreeGrafter"/>
</dbReference>
<dbReference type="PANTHER" id="PTHR35093">
    <property type="entry name" value="OUTER MEMBRANE PROTEIN NMB0088-RELATED"/>
    <property type="match status" value="1"/>
</dbReference>
<dbReference type="InterPro" id="IPR005017">
    <property type="entry name" value="OMPP1/FadL/TodX"/>
</dbReference>
<feature type="signal peptide" evidence="8">
    <location>
        <begin position="1"/>
        <end position="18"/>
    </location>
</feature>
<dbReference type="Proteomes" id="UP000031802">
    <property type="component" value="Unassembled WGS sequence"/>
</dbReference>
<dbReference type="SUPFAM" id="SSF56935">
    <property type="entry name" value="Porins"/>
    <property type="match status" value="1"/>
</dbReference>
<comment type="subcellular location">
    <subcellularLocation>
        <location evidence="1">Cell outer membrane</location>
        <topology evidence="1">Multi-pass membrane protein</topology>
    </subcellularLocation>
</comment>
<dbReference type="PANTHER" id="PTHR35093:SF8">
    <property type="entry name" value="OUTER MEMBRANE PROTEIN NMB0088-RELATED"/>
    <property type="match status" value="1"/>
</dbReference>
<protein>
    <submittedName>
        <fullName evidence="9">Long-chain fatty acid transport protein, outer membrane protein</fullName>
    </submittedName>
</protein>
<gene>
    <name evidence="9" type="ORF">DI53_1271</name>
</gene>
<keyword evidence="7" id="KW-0998">Cell outer membrane</keyword>
<dbReference type="GO" id="GO:0009279">
    <property type="term" value="C:cell outer membrane"/>
    <property type="evidence" value="ECO:0007669"/>
    <property type="project" value="UniProtKB-SubCell"/>
</dbReference>
<evidence type="ECO:0000256" key="7">
    <source>
        <dbReference type="ARBA" id="ARBA00023237"/>
    </source>
</evidence>
<proteinExistence type="inferred from homology"/>
<dbReference type="eggNOG" id="COG2067">
    <property type="taxonomic scope" value="Bacteria"/>
</dbReference>
<dbReference type="STRING" id="1229276.DI53_1271"/>
<dbReference type="Pfam" id="PF03349">
    <property type="entry name" value="Toluene_X"/>
    <property type="match status" value="1"/>
</dbReference>
<keyword evidence="10" id="KW-1185">Reference proteome</keyword>
<evidence type="ECO:0000313" key="10">
    <source>
        <dbReference type="Proteomes" id="UP000031802"/>
    </source>
</evidence>
<reference evidence="10" key="1">
    <citation type="submission" date="2014-04" db="EMBL/GenBank/DDBJ databases">
        <title>Whole-Genome optical mapping and complete genome sequence of Sphingobacterium deserti sp. nov., a new spaces isolated from desert in the west of China.</title>
        <authorList>
            <person name="Teng C."/>
            <person name="Zhou Z."/>
            <person name="Li X."/>
            <person name="Chen M."/>
            <person name="Lin M."/>
            <person name="Wang L."/>
            <person name="Su S."/>
            <person name="Zhang C."/>
            <person name="Zhang W."/>
        </authorList>
    </citation>
    <scope>NUCLEOTIDE SEQUENCE [LARGE SCALE GENOMIC DNA]</scope>
    <source>
        <strain evidence="10">ACCC05744</strain>
    </source>
</reference>
<dbReference type="Gene3D" id="2.40.160.60">
    <property type="entry name" value="Outer membrane protein transport protein (OMPP1/FadL/TodX)"/>
    <property type="match status" value="1"/>
</dbReference>
<sequence>MKRLLLGLMLASPALLWAQGSQVNTQSQKAVGMSGAGSALFIDEASIFYSPGALSKMDHNAISVGASGVMYRSAFRELNSNDVHNTKFKITPPFSAFAAFGPKNSWWKAGIGVYTPFGGSVNWGTEWPGRYELNHLELRAIFIQPTLSFKITENFGIGGGFVYNIGQVDLSRSLPLTGADGQMAQAQLTGTGTGMGFNVGVHYHLENEFAVSLSYRSKVVTKLRDGDAEFTVPPALASSFPNTTFDSELPLPASFNVGLAFPVGEKVDIAADATIIGYDIYKELVFDYRDNTPVLEDTRQVKKYENAFSGKVGVNYKTTDHLTLRAGAGYVYSPVRGPYVSPETPDNNRVMGSVGFTYDINDRWDLTGAYVFQHLLERTVTSAGTGLSGTYKTNIHAPGIMLTYKW</sequence>
<keyword evidence="4" id="KW-0812">Transmembrane</keyword>
<evidence type="ECO:0000256" key="5">
    <source>
        <dbReference type="ARBA" id="ARBA00022729"/>
    </source>
</evidence>
<reference evidence="9 10" key="2">
    <citation type="journal article" date="2015" name="PLoS ONE">
        <title>Whole-Genome Optical Mapping and Finished Genome Sequence of Sphingobacterium deserti sp. nov., a New Species Isolated from the Western Desert of China.</title>
        <authorList>
            <person name="Teng C."/>
            <person name="Zhou Z."/>
            <person name="Molnar I."/>
            <person name="Li X."/>
            <person name="Tang R."/>
            <person name="Chen M."/>
            <person name="Wang L."/>
            <person name="Su S."/>
            <person name="Zhang W."/>
            <person name="Lin M."/>
        </authorList>
    </citation>
    <scope>NUCLEOTIDE SEQUENCE [LARGE SCALE GENOMIC DNA]</scope>
    <source>
        <strain evidence="10">ACCC05744</strain>
    </source>
</reference>
<organism evidence="9 10">
    <name type="scientific">Sphingobacterium deserti</name>
    <dbReference type="NCBI Taxonomy" id="1229276"/>
    <lineage>
        <taxon>Bacteria</taxon>
        <taxon>Pseudomonadati</taxon>
        <taxon>Bacteroidota</taxon>
        <taxon>Sphingobacteriia</taxon>
        <taxon>Sphingobacteriales</taxon>
        <taxon>Sphingobacteriaceae</taxon>
        <taxon>Sphingobacterium</taxon>
    </lineage>
</organism>